<dbReference type="GO" id="GO:0005886">
    <property type="term" value="C:plasma membrane"/>
    <property type="evidence" value="ECO:0007669"/>
    <property type="project" value="TreeGrafter"/>
</dbReference>
<evidence type="ECO:0000256" key="6">
    <source>
        <dbReference type="SAM" id="MobiDB-lite"/>
    </source>
</evidence>
<dbReference type="InterPro" id="IPR001046">
    <property type="entry name" value="NRAMP_fam"/>
</dbReference>
<dbReference type="GO" id="GO:0015086">
    <property type="term" value="F:cadmium ion transmembrane transporter activity"/>
    <property type="evidence" value="ECO:0007669"/>
    <property type="project" value="TreeGrafter"/>
</dbReference>
<dbReference type="GO" id="GO:0034755">
    <property type="term" value="P:iron ion transmembrane transport"/>
    <property type="evidence" value="ECO:0007669"/>
    <property type="project" value="TreeGrafter"/>
</dbReference>
<dbReference type="PANTHER" id="PTHR11706:SF99">
    <property type="entry name" value="METAL TRANSPORTER NRAMP5-LIKE"/>
    <property type="match status" value="1"/>
</dbReference>
<dbReference type="GO" id="GO:0005384">
    <property type="term" value="F:manganese ion transmembrane transporter activity"/>
    <property type="evidence" value="ECO:0007669"/>
    <property type="project" value="TreeGrafter"/>
</dbReference>
<comment type="subcellular location">
    <subcellularLocation>
        <location evidence="1">Membrane</location>
        <topology evidence="1">Multi-pass membrane protein</topology>
    </subcellularLocation>
</comment>
<keyword evidence="5 7" id="KW-0472">Membrane</keyword>
<proteinExistence type="inferred from homology"/>
<dbReference type="Gramene" id="OE9A034562T1">
    <property type="protein sequence ID" value="OE9A034562C1"/>
    <property type="gene ID" value="OE9A034562"/>
</dbReference>
<accession>A0A8S0VIG1</accession>
<dbReference type="EMBL" id="CACTIH010009310">
    <property type="protein sequence ID" value="CAA3029464.1"/>
    <property type="molecule type" value="Genomic_DNA"/>
</dbReference>
<name>A0A8S0VIG1_OLEEU</name>
<evidence type="ECO:0000256" key="7">
    <source>
        <dbReference type="SAM" id="Phobius"/>
    </source>
</evidence>
<evidence type="ECO:0000256" key="2">
    <source>
        <dbReference type="ARBA" id="ARBA00009965"/>
    </source>
</evidence>
<organism evidence="8 9">
    <name type="scientific">Olea europaea subsp. europaea</name>
    <dbReference type="NCBI Taxonomy" id="158383"/>
    <lineage>
        <taxon>Eukaryota</taxon>
        <taxon>Viridiplantae</taxon>
        <taxon>Streptophyta</taxon>
        <taxon>Embryophyta</taxon>
        <taxon>Tracheophyta</taxon>
        <taxon>Spermatophyta</taxon>
        <taxon>Magnoliopsida</taxon>
        <taxon>eudicotyledons</taxon>
        <taxon>Gunneridae</taxon>
        <taxon>Pentapetalae</taxon>
        <taxon>asterids</taxon>
        <taxon>lamiids</taxon>
        <taxon>Lamiales</taxon>
        <taxon>Oleaceae</taxon>
        <taxon>Oleeae</taxon>
        <taxon>Olea</taxon>
    </lineage>
</organism>
<evidence type="ECO:0000256" key="1">
    <source>
        <dbReference type="ARBA" id="ARBA00004141"/>
    </source>
</evidence>
<dbReference type="Proteomes" id="UP000594638">
    <property type="component" value="Unassembled WGS sequence"/>
</dbReference>
<comment type="similarity">
    <text evidence="2">Belongs to the NRAMP (TC 2.A.55) family.</text>
</comment>
<evidence type="ECO:0000256" key="3">
    <source>
        <dbReference type="ARBA" id="ARBA00022692"/>
    </source>
</evidence>
<dbReference type="Pfam" id="PF01566">
    <property type="entry name" value="Nramp"/>
    <property type="match status" value="1"/>
</dbReference>
<evidence type="ECO:0000256" key="4">
    <source>
        <dbReference type="ARBA" id="ARBA00022989"/>
    </source>
</evidence>
<keyword evidence="9" id="KW-1185">Reference proteome</keyword>
<protein>
    <submittedName>
        <fullName evidence="8">Metal transporter Nramp5-like</fullName>
    </submittedName>
</protein>
<comment type="caution">
    <text evidence="8">The sequence shown here is derived from an EMBL/GenBank/DDBJ whole genome shotgun (WGS) entry which is preliminary data.</text>
</comment>
<evidence type="ECO:0000313" key="8">
    <source>
        <dbReference type="EMBL" id="CAA3029464.1"/>
    </source>
</evidence>
<keyword evidence="4 7" id="KW-1133">Transmembrane helix</keyword>
<evidence type="ECO:0000256" key="5">
    <source>
        <dbReference type="ARBA" id="ARBA00023136"/>
    </source>
</evidence>
<feature type="transmembrane region" description="Helical" evidence="7">
    <location>
        <begin position="113"/>
        <end position="131"/>
    </location>
</feature>
<reference evidence="8 9" key="1">
    <citation type="submission" date="2019-12" db="EMBL/GenBank/DDBJ databases">
        <authorList>
            <person name="Alioto T."/>
            <person name="Alioto T."/>
            <person name="Gomez Garrido J."/>
        </authorList>
    </citation>
    <scope>NUCLEOTIDE SEQUENCE [LARGE SCALE GENOMIC DNA]</scope>
</reference>
<feature type="transmembrane region" description="Helical" evidence="7">
    <location>
        <begin position="138"/>
        <end position="161"/>
    </location>
</feature>
<feature type="region of interest" description="Disordered" evidence="6">
    <location>
        <begin position="210"/>
        <end position="230"/>
    </location>
</feature>
<dbReference type="AlphaFoldDB" id="A0A8S0VIG1"/>
<sequence length="245" mass="26402">MCLVLQSASRYFLLESGLALLIAFLINVAVISVSGTVCSNPNISSNNKYHCTNVTLNSAALLLKNALGNWSSKLYAISLLASGQSSTVTGTYAGQYIMQGFLDLKMKLWLRNLVTRCIAIAPSLIACIIGGPSAAARLIIIASVSLILWFLGACSIGINIYFLGSTLLGWITSDHTPKATAIITCVAISPVIILYILMLLYLTFKPQIPKTDSPDSGMSPDESLESEITRERDSYGIQRAVEIEM</sequence>
<dbReference type="OrthoDB" id="409173at2759"/>
<gene>
    <name evidence="8" type="ORF">OLEA9_A034562</name>
</gene>
<feature type="transmembrane region" description="Helical" evidence="7">
    <location>
        <begin position="181"/>
        <end position="204"/>
    </location>
</feature>
<keyword evidence="3 7" id="KW-0812">Transmembrane</keyword>
<evidence type="ECO:0000313" key="9">
    <source>
        <dbReference type="Proteomes" id="UP000594638"/>
    </source>
</evidence>
<feature type="transmembrane region" description="Helical" evidence="7">
    <location>
        <begin position="12"/>
        <end position="33"/>
    </location>
</feature>
<dbReference type="PANTHER" id="PTHR11706">
    <property type="entry name" value="SOLUTE CARRIER PROTEIN FAMILY 11 MEMBER"/>
    <property type="match status" value="1"/>
</dbReference>
<dbReference type="PRINTS" id="PR00447">
    <property type="entry name" value="NATRESASSCMP"/>
</dbReference>